<dbReference type="Gramene" id="Pp3c13_2240V3.5">
    <property type="protein sequence ID" value="Pp3c13_2240V3.5"/>
    <property type="gene ID" value="Pp3c13_2240"/>
</dbReference>
<reference evidence="1 2" key="2">
    <citation type="journal article" date="2018" name="Plant J.">
        <title>The Physcomitrella patens chromosome-scale assembly reveals moss genome structure and evolution.</title>
        <authorList>
            <person name="Lang D."/>
            <person name="Ullrich K.K."/>
            <person name="Murat F."/>
            <person name="Fuchs J."/>
            <person name="Jenkins J."/>
            <person name="Haas F.B."/>
            <person name="Piednoel M."/>
            <person name="Gundlach H."/>
            <person name="Van Bel M."/>
            <person name="Meyberg R."/>
            <person name="Vives C."/>
            <person name="Morata J."/>
            <person name="Symeonidi A."/>
            <person name="Hiss M."/>
            <person name="Muchero W."/>
            <person name="Kamisugi Y."/>
            <person name="Saleh O."/>
            <person name="Blanc G."/>
            <person name="Decker E.L."/>
            <person name="van Gessel N."/>
            <person name="Grimwood J."/>
            <person name="Hayes R.D."/>
            <person name="Graham S.W."/>
            <person name="Gunter L.E."/>
            <person name="McDaniel S.F."/>
            <person name="Hoernstein S.N.W."/>
            <person name="Larsson A."/>
            <person name="Li F.W."/>
            <person name="Perroud P.F."/>
            <person name="Phillips J."/>
            <person name="Ranjan P."/>
            <person name="Rokshar D.S."/>
            <person name="Rothfels C.J."/>
            <person name="Schneider L."/>
            <person name="Shu S."/>
            <person name="Stevenson D.W."/>
            <person name="Thummler F."/>
            <person name="Tillich M."/>
            <person name="Villarreal Aguilar J.C."/>
            <person name="Widiez T."/>
            <person name="Wong G.K."/>
            <person name="Wymore A."/>
            <person name="Zhang Y."/>
            <person name="Zimmer A.D."/>
            <person name="Quatrano R.S."/>
            <person name="Mayer K.F.X."/>
            <person name="Goodstein D."/>
            <person name="Casacuberta J.M."/>
            <person name="Vandepoele K."/>
            <person name="Reski R."/>
            <person name="Cuming A.C."/>
            <person name="Tuskan G.A."/>
            <person name="Maumus F."/>
            <person name="Salse J."/>
            <person name="Schmutz J."/>
            <person name="Rensing S.A."/>
        </authorList>
    </citation>
    <scope>NUCLEOTIDE SEQUENCE [LARGE SCALE GENOMIC DNA]</scope>
    <source>
        <strain evidence="1 2">cv. Gransden 2004</strain>
    </source>
</reference>
<protein>
    <submittedName>
        <fullName evidence="1">Uncharacterized protein</fullName>
    </submittedName>
</protein>
<dbReference type="AlphaFoldDB" id="A0A7I4AIP6"/>
<name>A0A7I4AIP6_PHYPA</name>
<accession>A0A7I4AIP6</accession>
<dbReference type="Gramene" id="Pp3c13_2240V3.2">
    <property type="protein sequence ID" value="Pp3c13_2240V3.2"/>
    <property type="gene ID" value="Pp3c13_2240"/>
</dbReference>
<dbReference type="Proteomes" id="UP000006727">
    <property type="component" value="Chromosome 13"/>
</dbReference>
<sequence>MGDWACQQIFINGMCESNVGQVLNRSSEPGVWFVLRRLITGSYHFAIRSFQQEYCLRLHDCLAKALTVTGCTGSIDAGGFSKHFLTSYWWSSSFLSKLSRYVRPITLTSISYNFHQI</sequence>
<reference evidence="1" key="3">
    <citation type="submission" date="2020-12" db="UniProtKB">
        <authorList>
            <consortium name="EnsemblPlants"/>
        </authorList>
    </citation>
    <scope>IDENTIFICATION</scope>
</reference>
<dbReference type="EnsemblPlants" id="Pp3c13_2240V3.5">
    <property type="protein sequence ID" value="Pp3c13_2240V3.5"/>
    <property type="gene ID" value="Pp3c13_2240"/>
</dbReference>
<keyword evidence="2" id="KW-1185">Reference proteome</keyword>
<organism evidence="1 2">
    <name type="scientific">Physcomitrium patens</name>
    <name type="common">Spreading-leaved earth moss</name>
    <name type="synonym">Physcomitrella patens</name>
    <dbReference type="NCBI Taxonomy" id="3218"/>
    <lineage>
        <taxon>Eukaryota</taxon>
        <taxon>Viridiplantae</taxon>
        <taxon>Streptophyta</taxon>
        <taxon>Embryophyta</taxon>
        <taxon>Bryophyta</taxon>
        <taxon>Bryophytina</taxon>
        <taxon>Bryopsida</taxon>
        <taxon>Funariidae</taxon>
        <taxon>Funariales</taxon>
        <taxon>Funariaceae</taxon>
        <taxon>Physcomitrium</taxon>
    </lineage>
</organism>
<proteinExistence type="predicted"/>
<evidence type="ECO:0000313" key="2">
    <source>
        <dbReference type="Proteomes" id="UP000006727"/>
    </source>
</evidence>
<gene>
    <name evidence="1" type="primary">LOC112290189</name>
</gene>
<reference evidence="1 2" key="1">
    <citation type="journal article" date="2008" name="Science">
        <title>The Physcomitrella genome reveals evolutionary insights into the conquest of land by plants.</title>
        <authorList>
            <person name="Rensing S."/>
            <person name="Lang D."/>
            <person name="Zimmer A."/>
            <person name="Terry A."/>
            <person name="Salamov A."/>
            <person name="Shapiro H."/>
            <person name="Nishiyama T."/>
            <person name="Perroud P.-F."/>
            <person name="Lindquist E."/>
            <person name="Kamisugi Y."/>
            <person name="Tanahashi T."/>
            <person name="Sakakibara K."/>
            <person name="Fujita T."/>
            <person name="Oishi K."/>
            <person name="Shin-I T."/>
            <person name="Kuroki Y."/>
            <person name="Toyoda A."/>
            <person name="Suzuki Y."/>
            <person name="Hashimoto A."/>
            <person name="Yamaguchi K."/>
            <person name="Sugano A."/>
            <person name="Kohara Y."/>
            <person name="Fujiyama A."/>
            <person name="Anterola A."/>
            <person name="Aoki S."/>
            <person name="Ashton N."/>
            <person name="Barbazuk W.B."/>
            <person name="Barker E."/>
            <person name="Bennetzen J."/>
            <person name="Bezanilla M."/>
            <person name="Blankenship R."/>
            <person name="Cho S.H."/>
            <person name="Dutcher S."/>
            <person name="Estelle M."/>
            <person name="Fawcett J.A."/>
            <person name="Gundlach H."/>
            <person name="Hanada K."/>
            <person name="Heyl A."/>
            <person name="Hicks K.A."/>
            <person name="Hugh J."/>
            <person name="Lohr M."/>
            <person name="Mayer K."/>
            <person name="Melkozernov A."/>
            <person name="Murata T."/>
            <person name="Nelson D."/>
            <person name="Pils B."/>
            <person name="Prigge M."/>
            <person name="Reiss B."/>
            <person name="Renner T."/>
            <person name="Rombauts S."/>
            <person name="Rushton P."/>
            <person name="Sanderfoot A."/>
            <person name="Schween G."/>
            <person name="Shiu S.-H."/>
            <person name="Stueber K."/>
            <person name="Theodoulou F.L."/>
            <person name="Tu H."/>
            <person name="Van de Peer Y."/>
            <person name="Verrier P.J."/>
            <person name="Waters E."/>
            <person name="Wood A."/>
            <person name="Yang L."/>
            <person name="Cove D."/>
            <person name="Cuming A."/>
            <person name="Hasebe M."/>
            <person name="Lucas S."/>
            <person name="Mishler D.B."/>
            <person name="Reski R."/>
            <person name="Grigoriev I."/>
            <person name="Quatrano R.S."/>
            <person name="Boore J.L."/>
        </authorList>
    </citation>
    <scope>NUCLEOTIDE SEQUENCE [LARGE SCALE GENOMIC DNA]</scope>
    <source>
        <strain evidence="1 2">cv. Gransden 2004</strain>
    </source>
</reference>
<dbReference type="EnsemblPlants" id="Pp3c13_2240V3.2">
    <property type="protein sequence ID" value="Pp3c13_2240V3.2"/>
    <property type="gene ID" value="Pp3c13_2240"/>
</dbReference>
<dbReference type="EMBL" id="ABEU02000013">
    <property type="status" value="NOT_ANNOTATED_CDS"/>
    <property type="molecule type" value="Genomic_DNA"/>
</dbReference>
<evidence type="ECO:0000313" key="1">
    <source>
        <dbReference type="EnsemblPlants" id="Pp3c13_2240V3.5"/>
    </source>
</evidence>